<evidence type="ECO:0000313" key="1">
    <source>
        <dbReference type="EMBL" id="GAU51850.1"/>
    </source>
</evidence>
<accession>A0A2Z6PJP2</accession>
<proteinExistence type="predicted"/>
<dbReference type="AlphaFoldDB" id="A0A2Z6PJP2"/>
<gene>
    <name evidence="1" type="ORF">TSUD_99720</name>
</gene>
<dbReference type="EMBL" id="DF975735">
    <property type="protein sequence ID" value="GAU51850.1"/>
    <property type="molecule type" value="Genomic_DNA"/>
</dbReference>
<evidence type="ECO:0000313" key="2">
    <source>
        <dbReference type="Proteomes" id="UP000242715"/>
    </source>
</evidence>
<reference evidence="2" key="1">
    <citation type="journal article" date="2017" name="Front. Plant Sci.">
        <title>Climate Clever Clovers: New Paradigm to Reduce the Environmental Footprint of Ruminants by Breeding Low Methanogenic Forages Utilizing Haplotype Variation.</title>
        <authorList>
            <person name="Kaur P."/>
            <person name="Appels R."/>
            <person name="Bayer P.E."/>
            <person name="Keeble-Gagnere G."/>
            <person name="Wang J."/>
            <person name="Hirakawa H."/>
            <person name="Shirasawa K."/>
            <person name="Vercoe P."/>
            <person name="Stefanova K."/>
            <person name="Durmic Z."/>
            <person name="Nichols P."/>
            <person name="Revell C."/>
            <person name="Isobe S.N."/>
            <person name="Edwards D."/>
            <person name="Erskine W."/>
        </authorList>
    </citation>
    <scope>NUCLEOTIDE SEQUENCE [LARGE SCALE GENOMIC DNA]</scope>
    <source>
        <strain evidence="2">cv. Daliak</strain>
    </source>
</reference>
<protein>
    <submittedName>
        <fullName evidence="1">Uncharacterized protein</fullName>
    </submittedName>
</protein>
<organism evidence="1 2">
    <name type="scientific">Trifolium subterraneum</name>
    <name type="common">Subterranean clover</name>
    <dbReference type="NCBI Taxonomy" id="3900"/>
    <lineage>
        <taxon>Eukaryota</taxon>
        <taxon>Viridiplantae</taxon>
        <taxon>Streptophyta</taxon>
        <taxon>Embryophyta</taxon>
        <taxon>Tracheophyta</taxon>
        <taxon>Spermatophyta</taxon>
        <taxon>Magnoliopsida</taxon>
        <taxon>eudicotyledons</taxon>
        <taxon>Gunneridae</taxon>
        <taxon>Pentapetalae</taxon>
        <taxon>rosids</taxon>
        <taxon>fabids</taxon>
        <taxon>Fabales</taxon>
        <taxon>Fabaceae</taxon>
        <taxon>Papilionoideae</taxon>
        <taxon>50 kb inversion clade</taxon>
        <taxon>NPAAA clade</taxon>
        <taxon>Hologalegina</taxon>
        <taxon>IRL clade</taxon>
        <taxon>Trifolieae</taxon>
        <taxon>Trifolium</taxon>
    </lineage>
</organism>
<sequence>MVPAGKGKELLIGDAPSSMKKAVKHSGVGSSVARPPSSPLVEILPSTKQDGDVPVRTCIFPLMPLGGTRTEFEGLRKLLKETTLRE</sequence>
<keyword evidence="2" id="KW-1185">Reference proteome</keyword>
<dbReference type="Proteomes" id="UP000242715">
    <property type="component" value="Unassembled WGS sequence"/>
</dbReference>
<name>A0A2Z6PJP2_TRISU</name>